<keyword evidence="3" id="KW-0238">DNA-binding</keyword>
<dbReference type="Gene3D" id="3.90.220.20">
    <property type="entry name" value="DNA methylase specificity domains"/>
    <property type="match status" value="1"/>
</dbReference>
<feature type="non-terminal residue" evidence="5">
    <location>
        <position position="88"/>
    </location>
</feature>
<sequence>MKPGWTTEALGELCELKYGKSLPAKARSGEGFPVFGSSGLVGAHEKAIQRGPGIIVGRKGSIGEVHWSEDDFWPIDTTYFALPRRANV</sequence>
<feature type="domain" description="Type I restriction modification DNA specificity" evidence="4">
    <location>
        <begin position="4"/>
        <end position="74"/>
    </location>
</feature>
<evidence type="ECO:0000313" key="5">
    <source>
        <dbReference type="EMBL" id="MBI0320652.1"/>
    </source>
</evidence>
<dbReference type="GO" id="GO:0004519">
    <property type="term" value="F:endonuclease activity"/>
    <property type="evidence" value="ECO:0007669"/>
    <property type="project" value="UniProtKB-KW"/>
</dbReference>
<keyword evidence="2" id="KW-0680">Restriction system</keyword>
<keyword evidence="5" id="KW-0255">Endonuclease</keyword>
<reference evidence="5 6" key="1">
    <citation type="submission" date="2020-12" db="EMBL/GenBank/DDBJ databases">
        <authorList>
            <person name="Kusuma A.B."/>
            <person name="Nouioui I."/>
            <person name="Goodfellow M."/>
        </authorList>
    </citation>
    <scope>NUCLEOTIDE SEQUENCE [LARGE SCALE GENOMIC DNA]</scope>
    <source>
        <strain evidence="5 6">DSM 41764</strain>
    </source>
</reference>
<organism evidence="5 6">
    <name type="scientific">Streptomyces javensis</name>
    <dbReference type="NCBI Taxonomy" id="114698"/>
    <lineage>
        <taxon>Bacteria</taxon>
        <taxon>Bacillati</taxon>
        <taxon>Actinomycetota</taxon>
        <taxon>Actinomycetes</taxon>
        <taxon>Kitasatosporales</taxon>
        <taxon>Streptomycetaceae</taxon>
        <taxon>Streptomyces</taxon>
        <taxon>Streptomyces violaceusniger group</taxon>
    </lineage>
</organism>
<evidence type="ECO:0000256" key="3">
    <source>
        <dbReference type="ARBA" id="ARBA00023125"/>
    </source>
</evidence>
<dbReference type="InterPro" id="IPR044946">
    <property type="entry name" value="Restrct_endonuc_typeI_TRD_sf"/>
</dbReference>
<comment type="caution">
    <text evidence="5">The sequence shown here is derived from an EMBL/GenBank/DDBJ whole genome shotgun (WGS) entry which is preliminary data.</text>
</comment>
<evidence type="ECO:0000259" key="4">
    <source>
        <dbReference type="Pfam" id="PF01420"/>
    </source>
</evidence>
<dbReference type="EMBL" id="JAEEAQ010001735">
    <property type="protein sequence ID" value="MBI0320652.1"/>
    <property type="molecule type" value="Genomic_DNA"/>
</dbReference>
<dbReference type="Pfam" id="PF01420">
    <property type="entry name" value="Methylase_S"/>
    <property type="match status" value="1"/>
</dbReference>
<evidence type="ECO:0000256" key="1">
    <source>
        <dbReference type="ARBA" id="ARBA00010923"/>
    </source>
</evidence>
<keyword evidence="5" id="KW-0378">Hydrolase</keyword>
<protein>
    <submittedName>
        <fullName evidence="5">Restriction endonuclease subunit S</fullName>
    </submittedName>
</protein>
<dbReference type="Proteomes" id="UP000638849">
    <property type="component" value="Unassembled WGS sequence"/>
</dbReference>
<keyword evidence="5" id="KW-0540">Nuclease</keyword>
<accession>A0ABS0RT75</accession>
<dbReference type="InterPro" id="IPR000055">
    <property type="entry name" value="Restrct_endonuc_typeI_TRD"/>
</dbReference>
<keyword evidence="6" id="KW-1185">Reference proteome</keyword>
<dbReference type="RefSeq" id="WP_198282887.1">
    <property type="nucleotide sequence ID" value="NZ_JAEEAQ010001735.1"/>
</dbReference>
<evidence type="ECO:0000256" key="2">
    <source>
        <dbReference type="ARBA" id="ARBA00022747"/>
    </source>
</evidence>
<name>A0ABS0RT75_9ACTN</name>
<comment type="similarity">
    <text evidence="1">Belongs to the type-I restriction system S methylase family.</text>
</comment>
<evidence type="ECO:0000313" key="6">
    <source>
        <dbReference type="Proteomes" id="UP000638849"/>
    </source>
</evidence>
<gene>
    <name evidence="5" type="ORF">JBF12_48450</name>
</gene>
<dbReference type="SUPFAM" id="SSF116734">
    <property type="entry name" value="DNA methylase specificity domain"/>
    <property type="match status" value="1"/>
</dbReference>
<proteinExistence type="inferred from homology"/>